<sequence length="192" mass="22351">MNRFVPPRSKMNCSGTVFLFIYLFFFSLPFPAFAVDFDQVYEYYKKGNYDVLVRVSRPLLKQGEVDYKILLLYVASEPNIEEIDKTLTSIYSRHKDHPGIFYNSVYLFLERALVLEAYESGIRWGKVFLEKGESSVRYTEGIYTHACILYSSKDYRSADSVLEKAKGIAKDSKLGKRIRILELSLEKTKEEK</sequence>
<proteinExistence type="predicted"/>
<comment type="caution">
    <text evidence="1">The sequence shown here is derived from an EMBL/GenBank/DDBJ whole genome shotgun (WGS) entry which is preliminary data.</text>
</comment>
<dbReference type="RefSeq" id="WP_010413949.1">
    <property type="nucleotide sequence ID" value="NZ_MCRM02000012.1"/>
</dbReference>
<keyword evidence="2" id="KW-1185">Reference proteome</keyword>
<evidence type="ECO:0008006" key="3">
    <source>
        <dbReference type="Google" id="ProtNLM"/>
    </source>
</evidence>
<reference evidence="1" key="1">
    <citation type="submission" date="2018-01" db="EMBL/GenBank/DDBJ databases">
        <title>Genomic characterization of Leptospira inadai serogroup Lyme isolated from captured rat in Brazil and comparative analysis with human reference strain.</title>
        <authorList>
            <person name="Moreno L.Z."/>
            <person name="Loureiro A.P."/>
            <person name="Miraglia F."/>
            <person name="Kremer F.S."/>
            <person name="Eslabao M.R."/>
            <person name="Dellagostin O.A."/>
            <person name="Lilenbaum W."/>
            <person name="Moreno A.M."/>
        </authorList>
    </citation>
    <scope>NUCLEOTIDE SEQUENCE [LARGE SCALE GENOMIC DNA]</scope>
    <source>
        <strain evidence="1">M34/99</strain>
    </source>
</reference>
<accession>A0ABX4YH89</accession>
<organism evidence="1 2">
    <name type="scientific">Leptospira inadai serovar Lyme</name>
    <dbReference type="NCBI Taxonomy" id="293084"/>
    <lineage>
        <taxon>Bacteria</taxon>
        <taxon>Pseudomonadati</taxon>
        <taxon>Spirochaetota</taxon>
        <taxon>Spirochaetia</taxon>
        <taxon>Leptospirales</taxon>
        <taxon>Leptospiraceae</taxon>
        <taxon>Leptospira</taxon>
    </lineage>
</organism>
<dbReference type="EMBL" id="MCRM02000012">
    <property type="protein sequence ID" value="PNV74643.1"/>
    <property type="molecule type" value="Genomic_DNA"/>
</dbReference>
<protein>
    <recommendedName>
        <fullName evidence="3">Tetratricopeptide repeat protein</fullName>
    </recommendedName>
</protein>
<gene>
    <name evidence="1" type="ORF">BES34_012975</name>
</gene>
<dbReference type="Proteomes" id="UP000094669">
    <property type="component" value="Unassembled WGS sequence"/>
</dbReference>
<evidence type="ECO:0000313" key="1">
    <source>
        <dbReference type="EMBL" id="PNV74643.1"/>
    </source>
</evidence>
<evidence type="ECO:0000313" key="2">
    <source>
        <dbReference type="Proteomes" id="UP000094669"/>
    </source>
</evidence>
<name>A0ABX4YH89_9LEPT</name>